<dbReference type="InterPro" id="IPR006139">
    <property type="entry name" value="D-isomer_2_OHA_DH_cat_dom"/>
</dbReference>
<accession>A0A2W7IGZ8</accession>
<keyword evidence="3" id="KW-0520">NAD</keyword>
<dbReference type="Pfam" id="PF00389">
    <property type="entry name" value="2-Hacid_dh"/>
    <property type="match status" value="1"/>
</dbReference>
<dbReference type="GO" id="GO:0051287">
    <property type="term" value="F:NAD binding"/>
    <property type="evidence" value="ECO:0007669"/>
    <property type="project" value="InterPro"/>
</dbReference>
<dbReference type="AlphaFoldDB" id="A0A2W7IGZ8"/>
<dbReference type="GO" id="GO:0016616">
    <property type="term" value="F:oxidoreductase activity, acting on the CH-OH group of donors, NAD or NADP as acceptor"/>
    <property type="evidence" value="ECO:0007669"/>
    <property type="project" value="InterPro"/>
</dbReference>
<keyword evidence="8" id="KW-1185">Reference proteome</keyword>
<feature type="domain" description="D-isomer specific 2-hydroxyacid dehydrogenase NAD-binding" evidence="6">
    <location>
        <begin position="126"/>
        <end position="297"/>
    </location>
</feature>
<evidence type="ECO:0000259" key="6">
    <source>
        <dbReference type="Pfam" id="PF02826"/>
    </source>
</evidence>
<organism evidence="7 8">
    <name type="scientific">Humitalea rosea</name>
    <dbReference type="NCBI Taxonomy" id="990373"/>
    <lineage>
        <taxon>Bacteria</taxon>
        <taxon>Pseudomonadati</taxon>
        <taxon>Pseudomonadota</taxon>
        <taxon>Alphaproteobacteria</taxon>
        <taxon>Acetobacterales</taxon>
        <taxon>Roseomonadaceae</taxon>
        <taxon>Humitalea</taxon>
    </lineage>
</organism>
<evidence type="ECO:0000256" key="3">
    <source>
        <dbReference type="ARBA" id="ARBA00023027"/>
    </source>
</evidence>
<comment type="similarity">
    <text evidence="1 4">Belongs to the D-isomer specific 2-hydroxyacid dehydrogenase family.</text>
</comment>
<dbReference type="Proteomes" id="UP000249688">
    <property type="component" value="Unassembled WGS sequence"/>
</dbReference>
<dbReference type="PANTHER" id="PTHR42789:SF1">
    <property type="entry name" value="D-ISOMER SPECIFIC 2-HYDROXYACID DEHYDROGENASE FAMILY PROTEIN (AFU_ORTHOLOGUE AFUA_6G10090)"/>
    <property type="match status" value="1"/>
</dbReference>
<evidence type="ECO:0000313" key="8">
    <source>
        <dbReference type="Proteomes" id="UP000249688"/>
    </source>
</evidence>
<dbReference type="SUPFAM" id="SSF51735">
    <property type="entry name" value="NAD(P)-binding Rossmann-fold domains"/>
    <property type="match status" value="1"/>
</dbReference>
<keyword evidence="2 4" id="KW-0560">Oxidoreductase</keyword>
<feature type="domain" description="D-isomer specific 2-hydroxyacid dehydrogenase catalytic" evidence="5">
    <location>
        <begin position="53"/>
        <end position="329"/>
    </location>
</feature>
<proteinExistence type="inferred from homology"/>
<evidence type="ECO:0000313" key="7">
    <source>
        <dbReference type="EMBL" id="PZW44912.1"/>
    </source>
</evidence>
<evidence type="ECO:0000256" key="2">
    <source>
        <dbReference type="ARBA" id="ARBA00023002"/>
    </source>
</evidence>
<dbReference type="InterPro" id="IPR050857">
    <property type="entry name" value="D-2-hydroxyacid_DH"/>
</dbReference>
<sequence length="341" mass="35431">MLHHGGMSTTTPLQVFLTHTEEEFAAYYGPAGLAGLLAHARVVRNTTGRVLAGRELAEAAAGCQVIVAHRSAPGNAETFAHAPALLAFLRGAVDISTIDVPAASAVGVLVTRATPGFTDAVAELAIGMMVDLARGVSAAVCAYRAGREPVPPMGMQLTGAMLGIMGYGRIARRLAQMALGIGMRVQVHDPYTPPREPGVAAVSFAEVLASSDVVVCLALSTPETAGLFDAGAFAAMKWGAIFINLSRGELVDEAALEATLDAGHLRGAAMDVGQAPDQRPQPHLARRADVVATPHIGGLTAEARDHQMMDTVHQVAALAAGRMPDGAVNAADARRLRQFWA</sequence>
<dbReference type="EMBL" id="QKYU01000013">
    <property type="protein sequence ID" value="PZW44912.1"/>
    <property type="molecule type" value="Genomic_DNA"/>
</dbReference>
<dbReference type="InterPro" id="IPR006140">
    <property type="entry name" value="D-isomer_DH_NAD-bd"/>
</dbReference>
<dbReference type="Gene3D" id="3.40.50.720">
    <property type="entry name" value="NAD(P)-binding Rossmann-like Domain"/>
    <property type="match status" value="2"/>
</dbReference>
<evidence type="ECO:0000259" key="5">
    <source>
        <dbReference type="Pfam" id="PF00389"/>
    </source>
</evidence>
<dbReference type="PANTHER" id="PTHR42789">
    <property type="entry name" value="D-ISOMER SPECIFIC 2-HYDROXYACID DEHYDROGENASE FAMILY PROTEIN (AFU_ORTHOLOGUE AFUA_6G10090)"/>
    <property type="match status" value="1"/>
</dbReference>
<protein>
    <submittedName>
        <fullName evidence="7">D-3-phosphoglycerate dehydrogenase</fullName>
    </submittedName>
</protein>
<name>A0A2W7IGZ8_9PROT</name>
<dbReference type="SUPFAM" id="SSF52283">
    <property type="entry name" value="Formate/glycerate dehydrogenase catalytic domain-like"/>
    <property type="match status" value="1"/>
</dbReference>
<comment type="caution">
    <text evidence="7">The sequence shown here is derived from an EMBL/GenBank/DDBJ whole genome shotgun (WGS) entry which is preliminary data.</text>
</comment>
<dbReference type="PROSITE" id="PS00671">
    <property type="entry name" value="D_2_HYDROXYACID_DH_3"/>
    <property type="match status" value="1"/>
</dbReference>
<gene>
    <name evidence="7" type="ORF">C8P66_11379</name>
</gene>
<dbReference type="Pfam" id="PF02826">
    <property type="entry name" value="2-Hacid_dh_C"/>
    <property type="match status" value="1"/>
</dbReference>
<evidence type="ECO:0000256" key="1">
    <source>
        <dbReference type="ARBA" id="ARBA00005854"/>
    </source>
</evidence>
<dbReference type="InterPro" id="IPR036291">
    <property type="entry name" value="NAD(P)-bd_dom_sf"/>
</dbReference>
<reference evidence="7 8" key="1">
    <citation type="submission" date="2018-06" db="EMBL/GenBank/DDBJ databases">
        <title>Genomic Encyclopedia of Archaeal and Bacterial Type Strains, Phase II (KMG-II): from individual species to whole genera.</title>
        <authorList>
            <person name="Goeker M."/>
        </authorList>
    </citation>
    <scope>NUCLEOTIDE SEQUENCE [LARGE SCALE GENOMIC DNA]</scope>
    <source>
        <strain evidence="7 8">DSM 24525</strain>
    </source>
</reference>
<evidence type="ECO:0000256" key="4">
    <source>
        <dbReference type="RuleBase" id="RU003719"/>
    </source>
</evidence>
<dbReference type="InterPro" id="IPR029753">
    <property type="entry name" value="D-isomer_DH_CS"/>
</dbReference>